<evidence type="ECO:0000256" key="2">
    <source>
        <dbReference type="ARBA" id="ARBA00022737"/>
    </source>
</evidence>
<dbReference type="AlphaFoldDB" id="A0A5N4DSG5"/>
<evidence type="ECO:0000256" key="1">
    <source>
        <dbReference type="ARBA" id="ARBA00012552"/>
    </source>
</evidence>
<reference evidence="9 10" key="1">
    <citation type="journal article" date="2019" name="Mol. Ecol. Resour.">
        <title>Improving Illumina assemblies with Hi-C and long reads: an example with the North African dromedary.</title>
        <authorList>
            <person name="Elbers J.P."/>
            <person name="Rogers M.F."/>
            <person name="Perelman P.L."/>
            <person name="Proskuryakova A.A."/>
            <person name="Serdyukova N.A."/>
            <person name="Johnson W.E."/>
            <person name="Horin P."/>
            <person name="Corander J."/>
            <person name="Murphy D."/>
            <person name="Burger P.A."/>
        </authorList>
    </citation>
    <scope>NUCLEOTIDE SEQUENCE [LARGE SCALE GENOMIC DNA]</scope>
    <source>
        <strain evidence="9">Drom800</strain>
        <tissue evidence="9">Blood</tissue>
    </source>
</reference>
<evidence type="ECO:0000256" key="7">
    <source>
        <dbReference type="ARBA" id="ARBA00047984"/>
    </source>
</evidence>
<dbReference type="Proteomes" id="UP000299084">
    <property type="component" value="Unassembled WGS sequence"/>
</dbReference>
<name>A0A5N4DSG5_CAMDR</name>
<comment type="caution">
    <text evidence="9">The sequence shown here is derived from an EMBL/GenBank/DDBJ whole genome shotgun (WGS) entry which is preliminary data.</text>
</comment>
<evidence type="ECO:0000259" key="8">
    <source>
        <dbReference type="Pfam" id="PF00567"/>
    </source>
</evidence>
<dbReference type="InterPro" id="IPR002999">
    <property type="entry name" value="Tudor"/>
</dbReference>
<dbReference type="FunFam" id="2.30.30.140:FF:000075">
    <property type="entry name" value="putative ATP-dependent RNA helicase TDRD12"/>
    <property type="match status" value="1"/>
</dbReference>
<dbReference type="GO" id="GO:0005524">
    <property type="term" value="F:ATP binding"/>
    <property type="evidence" value="ECO:0007669"/>
    <property type="project" value="UniProtKB-KW"/>
</dbReference>
<keyword evidence="6" id="KW-0067">ATP-binding</keyword>
<dbReference type="GO" id="GO:0016787">
    <property type="term" value="F:hydrolase activity"/>
    <property type="evidence" value="ECO:0007669"/>
    <property type="project" value="UniProtKB-KW"/>
</dbReference>
<evidence type="ECO:0000256" key="6">
    <source>
        <dbReference type="ARBA" id="ARBA00022840"/>
    </source>
</evidence>
<keyword evidence="2" id="KW-0677">Repeat</keyword>
<evidence type="ECO:0000256" key="4">
    <source>
        <dbReference type="ARBA" id="ARBA00022801"/>
    </source>
</evidence>
<sequence length="149" mass="16650">MLGASSSGGPRGAGKMLQVLVLKIEDPGCFWVVIKGCSPFLDHEVDYQKLNSAMNDFYNSICQDIEIKPLMLEEGQVCVVYCQELKCWCRAVIKSIVSSADHYLAGCFLVDFARYIPVKSKKYVRTYLLCLLLFKETSVSVKGGCPFSR</sequence>
<evidence type="ECO:0000313" key="10">
    <source>
        <dbReference type="Proteomes" id="UP000299084"/>
    </source>
</evidence>
<accession>A0A5N4DSG5</accession>
<gene>
    <name evidence="9" type="ORF">Cadr_000011474</name>
</gene>
<dbReference type="GO" id="GO:0042078">
    <property type="term" value="P:germ-line stem cell division"/>
    <property type="evidence" value="ECO:0007669"/>
    <property type="project" value="TreeGrafter"/>
</dbReference>
<evidence type="ECO:0000256" key="3">
    <source>
        <dbReference type="ARBA" id="ARBA00022741"/>
    </source>
</evidence>
<evidence type="ECO:0000256" key="5">
    <source>
        <dbReference type="ARBA" id="ARBA00022806"/>
    </source>
</evidence>
<dbReference type="PANTHER" id="PTHR22655">
    <property type="entry name" value="ATP-DEPENDENT RNA HELICASE TDRD12-RELATED"/>
    <property type="match status" value="1"/>
</dbReference>
<proteinExistence type="predicted"/>
<keyword evidence="4" id="KW-0378">Hydrolase</keyword>
<keyword evidence="10" id="KW-1185">Reference proteome</keyword>
<dbReference type="Pfam" id="PF00567">
    <property type="entry name" value="TUDOR"/>
    <property type="match status" value="1"/>
</dbReference>
<protein>
    <recommendedName>
        <fullName evidence="1">RNA helicase</fullName>
        <ecNumber evidence="1">3.6.4.13</ecNumber>
    </recommendedName>
</protein>
<dbReference type="SUPFAM" id="SSF63748">
    <property type="entry name" value="Tudor/PWWP/MBT"/>
    <property type="match status" value="1"/>
</dbReference>
<dbReference type="Gene3D" id="2.30.30.140">
    <property type="match status" value="1"/>
</dbReference>
<dbReference type="EC" id="3.6.4.13" evidence="1"/>
<dbReference type="PANTHER" id="PTHR22655:SF2">
    <property type="entry name" value="ATP-DEPENDENT RNA HELICASE TDRD12-RELATED"/>
    <property type="match status" value="1"/>
</dbReference>
<keyword evidence="5 9" id="KW-0347">Helicase</keyword>
<evidence type="ECO:0000313" key="9">
    <source>
        <dbReference type="EMBL" id="KAB1274098.1"/>
    </source>
</evidence>
<comment type="catalytic activity">
    <reaction evidence="7">
        <text>ATP + H2O = ADP + phosphate + H(+)</text>
        <dbReference type="Rhea" id="RHEA:13065"/>
        <dbReference type="ChEBI" id="CHEBI:15377"/>
        <dbReference type="ChEBI" id="CHEBI:15378"/>
        <dbReference type="ChEBI" id="CHEBI:30616"/>
        <dbReference type="ChEBI" id="CHEBI:43474"/>
        <dbReference type="ChEBI" id="CHEBI:456216"/>
        <dbReference type="EC" id="3.6.4.13"/>
    </reaction>
</comment>
<organism evidence="9 10">
    <name type="scientific">Camelus dromedarius</name>
    <name type="common">Dromedary</name>
    <name type="synonym">Arabian camel</name>
    <dbReference type="NCBI Taxonomy" id="9838"/>
    <lineage>
        <taxon>Eukaryota</taxon>
        <taxon>Metazoa</taxon>
        <taxon>Chordata</taxon>
        <taxon>Craniata</taxon>
        <taxon>Vertebrata</taxon>
        <taxon>Euteleostomi</taxon>
        <taxon>Mammalia</taxon>
        <taxon>Eutheria</taxon>
        <taxon>Laurasiatheria</taxon>
        <taxon>Artiodactyla</taxon>
        <taxon>Tylopoda</taxon>
        <taxon>Camelidae</taxon>
        <taxon>Camelus</taxon>
    </lineage>
</organism>
<feature type="domain" description="Tudor" evidence="8">
    <location>
        <begin position="15"/>
        <end position="122"/>
    </location>
</feature>
<keyword evidence="3" id="KW-0547">Nucleotide-binding</keyword>
<dbReference type="GO" id="GO:0003724">
    <property type="term" value="F:RNA helicase activity"/>
    <property type="evidence" value="ECO:0007669"/>
    <property type="project" value="UniProtKB-EC"/>
</dbReference>
<dbReference type="EMBL" id="JWIN03000009">
    <property type="protein sequence ID" value="KAB1274098.1"/>
    <property type="molecule type" value="Genomic_DNA"/>
</dbReference>